<dbReference type="EMBL" id="LCUC01000331">
    <property type="protein sequence ID" value="KKY32278.1"/>
    <property type="molecule type" value="Genomic_DNA"/>
</dbReference>
<keyword evidence="4" id="KW-1185">Reference proteome</keyword>
<organism evidence="3 4">
    <name type="scientific">Diaporthe ampelina</name>
    <dbReference type="NCBI Taxonomy" id="1214573"/>
    <lineage>
        <taxon>Eukaryota</taxon>
        <taxon>Fungi</taxon>
        <taxon>Dikarya</taxon>
        <taxon>Ascomycota</taxon>
        <taxon>Pezizomycotina</taxon>
        <taxon>Sordariomycetes</taxon>
        <taxon>Sordariomycetidae</taxon>
        <taxon>Diaporthales</taxon>
        <taxon>Diaporthaceae</taxon>
        <taxon>Diaporthe</taxon>
    </lineage>
</organism>
<evidence type="ECO:0000256" key="2">
    <source>
        <dbReference type="SAM" id="SignalP"/>
    </source>
</evidence>
<dbReference type="InterPro" id="IPR045690">
    <property type="entry name" value="DUF6055"/>
</dbReference>
<dbReference type="AlphaFoldDB" id="A0A0G2HAN7"/>
<reference evidence="3 4" key="2">
    <citation type="submission" date="2015-05" db="EMBL/GenBank/DDBJ databases">
        <authorList>
            <person name="Morales-Cruz A."/>
            <person name="Amrine K.C."/>
            <person name="Cantu D."/>
        </authorList>
    </citation>
    <scope>NUCLEOTIDE SEQUENCE [LARGE SCALE GENOMIC DNA]</scope>
    <source>
        <strain evidence="3">DA912</strain>
    </source>
</reference>
<evidence type="ECO:0000313" key="3">
    <source>
        <dbReference type="EMBL" id="KKY32278.1"/>
    </source>
</evidence>
<evidence type="ECO:0000313" key="4">
    <source>
        <dbReference type="Proteomes" id="UP000034680"/>
    </source>
</evidence>
<dbReference type="OrthoDB" id="5319191at2759"/>
<dbReference type="Proteomes" id="UP000034680">
    <property type="component" value="Unassembled WGS sequence"/>
</dbReference>
<feature type="chain" id="PRO_5002545005" evidence="2">
    <location>
        <begin position="20"/>
        <end position="430"/>
    </location>
</feature>
<reference evidence="3 4" key="1">
    <citation type="submission" date="2015-05" db="EMBL/GenBank/DDBJ databases">
        <title>Distinctive expansion of gene families associated with plant cell wall degradation and secondary metabolism in the genomes of grapevine trunk pathogens.</title>
        <authorList>
            <person name="Lawrence D.P."/>
            <person name="Travadon R."/>
            <person name="Rolshausen P.E."/>
            <person name="Baumgartner K."/>
        </authorList>
    </citation>
    <scope>NUCLEOTIDE SEQUENCE [LARGE SCALE GENOMIC DNA]</scope>
    <source>
        <strain evidence="3">DA912</strain>
    </source>
</reference>
<proteinExistence type="predicted"/>
<comment type="caution">
    <text evidence="3">The sequence shown here is derived from an EMBL/GenBank/DDBJ whole genome shotgun (WGS) entry which is preliminary data.</text>
</comment>
<keyword evidence="2" id="KW-0732">Signal</keyword>
<protein>
    <submittedName>
        <fullName evidence="3">Putative dockerin type 1</fullName>
    </submittedName>
</protein>
<name>A0A0G2HAN7_9PEZI</name>
<dbReference type="Pfam" id="PF19527">
    <property type="entry name" value="DUF6055"/>
    <property type="match status" value="1"/>
</dbReference>
<evidence type="ECO:0000256" key="1">
    <source>
        <dbReference type="SAM" id="MobiDB-lite"/>
    </source>
</evidence>
<gene>
    <name evidence="3" type="ORF">UCDDA912_g07717</name>
</gene>
<feature type="signal peptide" evidence="2">
    <location>
        <begin position="1"/>
        <end position="19"/>
    </location>
</feature>
<sequence>MARSDLFSVFLALTVGGGALPQHGTPVERAAAPPATFSPQPSTGPGGSDYKDSAHFRVYDGASAADQALEMLEGAYECFVNTLGWRSSGLSFNDETDAGPYYKLNVYSVSALGGAAGVMHSEAGPGAAWLEVVGDYLATPTVTVHEYGHALHYHQKTWVNQGATGAWWETVANWVADTYSTSPLCADARAAHNQAEGTSQLELDKVIGDSFQVIVDGTPESGNYYQAWPFLTYLTNNPDGFAGLGQDTLRQMMVQYEADSNETPLHVLQRVAGNVTAGDIVGRYWARMAYVDIGHAQAQAAFEQEKDTLNYANVDASGDGYAVKPTRAPRYMGANIIPLAVEGATVEAVVSCSGSFTATLAIKGADAVRYVALENGAGSAEVASGEEASLVVANTPQELIQYNGFQLESSQANVGMDYSFTLTGATVASA</sequence>
<feature type="region of interest" description="Disordered" evidence="1">
    <location>
        <begin position="24"/>
        <end position="50"/>
    </location>
</feature>
<accession>A0A0G2HAN7</accession>